<reference evidence="2" key="1">
    <citation type="journal article" date="2014" name="BMC Genomics">
        <title>Characterizing the developmental transcriptome of the oriental fruit fly, Bactrocera dorsalis (Diptera: Tephritidae) through comparative genomic analysis with Drosophila melanogaster utilizing modENCODE datasets.</title>
        <authorList>
            <person name="Geib S.M."/>
            <person name="Calla B."/>
            <person name="Hall B."/>
            <person name="Hou S."/>
            <person name="Manoukis N.C."/>
        </authorList>
    </citation>
    <scope>NUCLEOTIDE SEQUENCE</scope>
    <source>
        <strain evidence="2">Punador</strain>
    </source>
</reference>
<organism evidence="2">
    <name type="scientific">Bactrocera dorsalis</name>
    <name type="common">Oriental fruit fly</name>
    <name type="synonym">Dacus dorsalis</name>
    <dbReference type="NCBI Taxonomy" id="27457"/>
    <lineage>
        <taxon>Eukaryota</taxon>
        <taxon>Metazoa</taxon>
        <taxon>Ecdysozoa</taxon>
        <taxon>Arthropoda</taxon>
        <taxon>Hexapoda</taxon>
        <taxon>Insecta</taxon>
        <taxon>Pterygota</taxon>
        <taxon>Neoptera</taxon>
        <taxon>Endopterygota</taxon>
        <taxon>Diptera</taxon>
        <taxon>Brachycera</taxon>
        <taxon>Muscomorpha</taxon>
        <taxon>Tephritoidea</taxon>
        <taxon>Tephritidae</taxon>
        <taxon>Bactrocera</taxon>
        <taxon>Bactrocera</taxon>
    </lineage>
</organism>
<dbReference type="AlphaFoldDB" id="A0A034WK33"/>
<feature type="chain" id="PRO_5001562787" evidence="1">
    <location>
        <begin position="23"/>
        <end position="142"/>
    </location>
</feature>
<name>A0A034WK33_BACDO</name>
<proteinExistence type="predicted"/>
<dbReference type="EMBL" id="GAKP01003006">
    <property type="protein sequence ID" value="JAC55946.1"/>
    <property type="molecule type" value="Transcribed_RNA"/>
</dbReference>
<keyword evidence="1" id="KW-0732">Signal</keyword>
<sequence length="142" mass="15969">MMNLPRFCWAYWTALRIPVASAVKIEQNGNNKPYDILCWLSSTTAKDVCDDLEPSVYINCQSKDLKCADNSKNRDLYTVLGVMDLRRKVRSLMKEDSFTFHGGIYLLQGSNILSGNSLVLANKALLKIEDGILGDLFLQSDD</sequence>
<accession>A0A034WK33</accession>
<protein>
    <submittedName>
        <fullName evidence="2">Uncharacterized protein</fullName>
    </submittedName>
</protein>
<evidence type="ECO:0000256" key="1">
    <source>
        <dbReference type="SAM" id="SignalP"/>
    </source>
</evidence>
<evidence type="ECO:0000313" key="2">
    <source>
        <dbReference type="EMBL" id="JAC55946.1"/>
    </source>
</evidence>
<feature type="signal peptide" evidence="1">
    <location>
        <begin position="1"/>
        <end position="22"/>
    </location>
</feature>